<dbReference type="AlphaFoldDB" id="A0A7L5BR12"/>
<accession>A0A7L5BR12</accession>
<evidence type="ECO:0000313" key="2">
    <source>
        <dbReference type="EMBL" id="QIB41513.1"/>
    </source>
</evidence>
<dbReference type="Proteomes" id="UP000464865">
    <property type="component" value="Plasmid p6"/>
</dbReference>
<geneLocation type="plasmid" evidence="1 3">
    <name>p5</name>
</geneLocation>
<keyword evidence="1" id="KW-0614">Plasmid</keyword>
<dbReference type="KEGG" id="roy:G3A56_25705"/>
<dbReference type="Proteomes" id="UP000464865">
    <property type="component" value="Plasmid p5"/>
</dbReference>
<reference evidence="1 3" key="1">
    <citation type="submission" date="2020-02" db="EMBL/GenBank/DDBJ databases">
        <title>Plant-Promoting Endophytic Bacterium Rhizobium oryzihabitans sp. nov., Isolated from the Root of Rice.</title>
        <authorList>
            <person name="zhao J."/>
            <person name="Zhang G."/>
        </authorList>
    </citation>
    <scope>NUCLEOTIDE SEQUENCE [LARGE SCALE GENOMIC DNA]</scope>
    <source>
        <strain evidence="1 3">M15</strain>
        <plasmid evidence="1 3">p5</plasmid>
        <plasmid evidence="2 3">p6</plasmid>
    </source>
</reference>
<organism evidence="1 3">
    <name type="scientific">Rhizobium oryzihabitans</name>
    <dbReference type="NCBI Taxonomy" id="2267833"/>
    <lineage>
        <taxon>Bacteria</taxon>
        <taxon>Pseudomonadati</taxon>
        <taxon>Pseudomonadota</taxon>
        <taxon>Alphaproteobacteria</taxon>
        <taxon>Hyphomicrobiales</taxon>
        <taxon>Rhizobiaceae</taxon>
        <taxon>Rhizobium/Agrobacterium group</taxon>
        <taxon>Rhizobium</taxon>
    </lineage>
</organism>
<proteinExistence type="predicted"/>
<gene>
    <name evidence="1" type="ORF">G3A56_25705</name>
    <name evidence="2" type="ORF">G3A56_27340</name>
</gene>
<keyword evidence="3" id="KW-1185">Reference proteome</keyword>
<dbReference type="KEGG" id="roy:G3A56_27340"/>
<dbReference type="EMBL" id="CP048638">
    <property type="protein sequence ID" value="QIB41513.1"/>
    <property type="molecule type" value="Genomic_DNA"/>
</dbReference>
<protein>
    <submittedName>
        <fullName evidence="1">Uncharacterized protein</fullName>
    </submittedName>
</protein>
<geneLocation type="plasmid" evidence="2 3">
    <name>p6</name>
</geneLocation>
<evidence type="ECO:0000313" key="1">
    <source>
        <dbReference type="EMBL" id="QIB41254.1"/>
    </source>
</evidence>
<sequence>MPRFYVATYGDLGLEIEFYFDPLRYGRDIRKAEREHANQKLDTYTYGTIPRCPQHHRKDADMKKRYTVVENAGYERECDVHTAESYGAAIKWRDEYYETDEIESLHVEIACELPDGTRTYEF</sequence>
<dbReference type="EMBL" id="CP048637">
    <property type="protein sequence ID" value="QIB41254.1"/>
    <property type="molecule type" value="Genomic_DNA"/>
</dbReference>
<name>A0A7L5BR12_9HYPH</name>
<evidence type="ECO:0000313" key="3">
    <source>
        <dbReference type="Proteomes" id="UP000464865"/>
    </source>
</evidence>